<dbReference type="RefSeq" id="WP_345194710.1">
    <property type="nucleotide sequence ID" value="NZ_BAABFL010000114.1"/>
</dbReference>
<dbReference type="PANTHER" id="PTHR45339">
    <property type="entry name" value="HYBRID SIGNAL TRANSDUCTION HISTIDINE KINASE J"/>
    <property type="match status" value="1"/>
</dbReference>
<dbReference type="SUPFAM" id="SSF55874">
    <property type="entry name" value="ATPase domain of HSP90 chaperone/DNA topoisomerase II/histidine kinase"/>
    <property type="match status" value="1"/>
</dbReference>
<comment type="catalytic activity">
    <reaction evidence="1">
        <text>ATP + protein L-histidine = ADP + protein N-phospho-L-histidine.</text>
        <dbReference type="EC" id="2.7.13.3"/>
    </reaction>
</comment>
<feature type="transmembrane region" description="Helical" evidence="6">
    <location>
        <begin position="158"/>
        <end position="180"/>
    </location>
</feature>
<dbReference type="Gene3D" id="6.10.340.10">
    <property type="match status" value="1"/>
</dbReference>
<evidence type="ECO:0000256" key="4">
    <source>
        <dbReference type="PROSITE-ProRule" id="PRU00169"/>
    </source>
</evidence>
<accession>A0ABP8V0V3</accession>
<dbReference type="CDD" id="cd16922">
    <property type="entry name" value="HATPase_EvgS-ArcB-TorS-like"/>
    <property type="match status" value="1"/>
</dbReference>
<dbReference type="SUPFAM" id="SSF52172">
    <property type="entry name" value="CheY-like"/>
    <property type="match status" value="1"/>
</dbReference>
<feature type="coiled-coil region" evidence="5">
    <location>
        <begin position="239"/>
        <end position="291"/>
    </location>
</feature>
<dbReference type="EC" id="2.7.13.3" evidence="2"/>
<dbReference type="InterPro" id="IPR011006">
    <property type="entry name" value="CheY-like_superfamily"/>
</dbReference>
<dbReference type="Gene3D" id="1.10.287.130">
    <property type="match status" value="1"/>
</dbReference>
<organism evidence="9 10">
    <name type="scientific">Kistimonas scapharcae</name>
    <dbReference type="NCBI Taxonomy" id="1036133"/>
    <lineage>
        <taxon>Bacteria</taxon>
        <taxon>Pseudomonadati</taxon>
        <taxon>Pseudomonadota</taxon>
        <taxon>Gammaproteobacteria</taxon>
        <taxon>Oceanospirillales</taxon>
        <taxon>Endozoicomonadaceae</taxon>
        <taxon>Kistimonas</taxon>
    </lineage>
</organism>
<keyword evidence="9" id="KW-0808">Transferase</keyword>
<keyword evidence="3 4" id="KW-0597">Phosphoprotein</keyword>
<keyword evidence="6" id="KW-0812">Transmembrane</keyword>
<keyword evidence="10" id="KW-1185">Reference proteome</keyword>
<dbReference type="SMART" id="SM00388">
    <property type="entry name" value="HisKA"/>
    <property type="match status" value="1"/>
</dbReference>
<dbReference type="Gene3D" id="3.40.50.2300">
    <property type="match status" value="1"/>
</dbReference>
<proteinExistence type="predicted"/>
<evidence type="ECO:0000259" key="8">
    <source>
        <dbReference type="PROSITE" id="PS50110"/>
    </source>
</evidence>
<dbReference type="SUPFAM" id="SSF47384">
    <property type="entry name" value="Homodimeric domain of signal transducing histidine kinase"/>
    <property type="match status" value="1"/>
</dbReference>
<dbReference type="InterPro" id="IPR003661">
    <property type="entry name" value="HisK_dim/P_dom"/>
</dbReference>
<dbReference type="SMART" id="SM00448">
    <property type="entry name" value="REC"/>
    <property type="match status" value="1"/>
</dbReference>
<dbReference type="InterPro" id="IPR005467">
    <property type="entry name" value="His_kinase_dom"/>
</dbReference>
<dbReference type="InterPro" id="IPR001789">
    <property type="entry name" value="Sig_transdc_resp-reg_receiver"/>
</dbReference>
<keyword evidence="6" id="KW-0472">Membrane</keyword>
<dbReference type="InterPro" id="IPR036890">
    <property type="entry name" value="HATPase_C_sf"/>
</dbReference>
<evidence type="ECO:0000313" key="9">
    <source>
        <dbReference type="EMBL" id="GAA4648970.1"/>
    </source>
</evidence>
<dbReference type="Proteomes" id="UP001500604">
    <property type="component" value="Unassembled WGS sequence"/>
</dbReference>
<dbReference type="EMBL" id="BAABFL010000114">
    <property type="protein sequence ID" value="GAA4648970.1"/>
    <property type="molecule type" value="Genomic_DNA"/>
</dbReference>
<dbReference type="PRINTS" id="PR00344">
    <property type="entry name" value="BCTRLSENSOR"/>
</dbReference>
<dbReference type="Pfam" id="PF00072">
    <property type="entry name" value="Response_reg"/>
    <property type="match status" value="1"/>
</dbReference>
<evidence type="ECO:0000256" key="1">
    <source>
        <dbReference type="ARBA" id="ARBA00000085"/>
    </source>
</evidence>
<feature type="domain" description="Histidine kinase" evidence="7">
    <location>
        <begin position="298"/>
        <end position="519"/>
    </location>
</feature>
<name>A0ABP8V0V3_9GAMM</name>
<dbReference type="Gene3D" id="3.30.565.10">
    <property type="entry name" value="Histidine kinase-like ATPase, C-terminal domain"/>
    <property type="match status" value="1"/>
</dbReference>
<sequence>MKTRLSERLSYKQARNTLILTFLIGALFSVIQVTLDFYEQDHAIDQEMQALLNISSTPAARIAYNIDEELAQELLLGLLRSPTIIRAEMTDENNTPLAAISRDIQHDTTRVVSDTLFGKTRQYKKPLRVAYDPEEKLGFLILEIDTYIYGSSFIKRSVVTAVTAIIKGLILAIVLLLLFYRMTTQPLSALTRDLRRVNNHARTPIALKYPAGHEYDEIGSLVDSINRLLHVISTNLKKRRQAEKQLRNYLVDLENIVDNRTAELNARNRQLRDSNEELDQARQDAVQMAKTRASMLASMSHEVRTPINGILGMIDLLLRDNPTESQQAKLQLARESGIILVQLLNEVLDFSKFESDRLTIEAIVFDLHDTLETATALLGQSATDKGLILQNQLDHALPHTVVGDPTRLHQILTNLLGNAIKFTHHGSVILKAWAEVQPDQQCQLHVEIRDTGIGIPEAMQEDIFTAFSQASSDTTRKFGGTGLGLALSKKIAEAMGGSITVESQPNEGSRFTVVLPFEQTVQEVSPYPLNHHTITIAGTTMAIAAPPVLASIIYGYCREWKIDVWVPSWHGPWRQQDLERLSKTALLLTHAQHLVVERQNPTLLLQGSDNTATNTPENDTVVMPLPIRKEQLHTTLAELLGSDIHPATAYSMTPPNVIVQEAPPITTRILVVEDNPTNLMVAEGMLEQLGYQVTTARNGQQCLDRCQKALFDLVLMDCNMPVMDGYEACRQLRNNAKTCDIPVIALTANALSHDRERCYRAGMQDYIAKPFERSTLKKTLEKWL</sequence>
<comment type="caution">
    <text evidence="9">The sequence shown here is derived from an EMBL/GenBank/DDBJ whole genome shotgun (WGS) entry which is preliminary data.</text>
</comment>
<feature type="domain" description="Response regulatory" evidence="8">
    <location>
        <begin position="668"/>
        <end position="784"/>
    </location>
</feature>
<gene>
    <name evidence="9" type="primary">sagS</name>
    <name evidence="9" type="ORF">GCM10023116_12440</name>
</gene>
<dbReference type="Pfam" id="PF00512">
    <property type="entry name" value="HisKA"/>
    <property type="match status" value="1"/>
</dbReference>
<dbReference type="Pfam" id="PF02518">
    <property type="entry name" value="HATPase_c"/>
    <property type="match status" value="1"/>
</dbReference>
<keyword evidence="6" id="KW-1133">Transmembrane helix</keyword>
<evidence type="ECO:0000256" key="6">
    <source>
        <dbReference type="SAM" id="Phobius"/>
    </source>
</evidence>
<dbReference type="CDD" id="cd00082">
    <property type="entry name" value="HisKA"/>
    <property type="match status" value="1"/>
</dbReference>
<dbReference type="InterPro" id="IPR003594">
    <property type="entry name" value="HATPase_dom"/>
</dbReference>
<dbReference type="PANTHER" id="PTHR45339:SF3">
    <property type="entry name" value="HISTIDINE KINASE"/>
    <property type="match status" value="1"/>
</dbReference>
<dbReference type="GO" id="GO:0016301">
    <property type="term" value="F:kinase activity"/>
    <property type="evidence" value="ECO:0007669"/>
    <property type="project" value="UniProtKB-KW"/>
</dbReference>
<evidence type="ECO:0000259" key="7">
    <source>
        <dbReference type="PROSITE" id="PS50109"/>
    </source>
</evidence>
<protein>
    <recommendedName>
        <fullName evidence="2">histidine kinase</fullName>
        <ecNumber evidence="2">2.7.13.3</ecNumber>
    </recommendedName>
</protein>
<dbReference type="InterPro" id="IPR004358">
    <property type="entry name" value="Sig_transdc_His_kin-like_C"/>
</dbReference>
<dbReference type="PROSITE" id="PS50110">
    <property type="entry name" value="RESPONSE_REGULATORY"/>
    <property type="match status" value="1"/>
</dbReference>
<keyword evidence="9" id="KW-0418">Kinase</keyword>
<dbReference type="InterPro" id="IPR036097">
    <property type="entry name" value="HisK_dim/P_sf"/>
</dbReference>
<dbReference type="PROSITE" id="PS50109">
    <property type="entry name" value="HIS_KIN"/>
    <property type="match status" value="1"/>
</dbReference>
<keyword evidence="5" id="KW-0175">Coiled coil</keyword>
<evidence type="ECO:0000313" key="10">
    <source>
        <dbReference type="Proteomes" id="UP001500604"/>
    </source>
</evidence>
<evidence type="ECO:0000256" key="5">
    <source>
        <dbReference type="SAM" id="Coils"/>
    </source>
</evidence>
<feature type="modified residue" description="4-aspartylphosphate" evidence="4">
    <location>
        <position position="717"/>
    </location>
</feature>
<evidence type="ECO:0000256" key="2">
    <source>
        <dbReference type="ARBA" id="ARBA00012438"/>
    </source>
</evidence>
<reference evidence="10" key="1">
    <citation type="journal article" date="2019" name="Int. J. Syst. Evol. Microbiol.">
        <title>The Global Catalogue of Microorganisms (GCM) 10K type strain sequencing project: providing services to taxonomists for standard genome sequencing and annotation.</title>
        <authorList>
            <consortium name="The Broad Institute Genomics Platform"/>
            <consortium name="The Broad Institute Genome Sequencing Center for Infectious Disease"/>
            <person name="Wu L."/>
            <person name="Ma J."/>
        </authorList>
    </citation>
    <scope>NUCLEOTIDE SEQUENCE [LARGE SCALE GENOMIC DNA]</scope>
    <source>
        <strain evidence="10">JCM 17805</strain>
    </source>
</reference>
<dbReference type="CDD" id="cd17546">
    <property type="entry name" value="REC_hyHK_CKI1_RcsC-like"/>
    <property type="match status" value="1"/>
</dbReference>
<dbReference type="SMART" id="SM00387">
    <property type="entry name" value="HATPase_c"/>
    <property type="match status" value="1"/>
</dbReference>
<evidence type="ECO:0000256" key="3">
    <source>
        <dbReference type="ARBA" id="ARBA00022553"/>
    </source>
</evidence>